<dbReference type="PANTHER" id="PTHR23011">
    <property type="entry name" value="CYCLIC NUCLEOTIDE-BINDING DOMAIN CONTAINING PROTEIN"/>
    <property type="match status" value="1"/>
</dbReference>
<dbReference type="PANTHER" id="PTHR23011:SF28">
    <property type="entry name" value="CYCLIC NUCLEOTIDE-BINDING DOMAIN CONTAINING PROTEIN"/>
    <property type="match status" value="1"/>
</dbReference>
<evidence type="ECO:0000313" key="3">
    <source>
        <dbReference type="EMBL" id="KAH3876641.1"/>
    </source>
</evidence>
<accession>A0A9D4MJP0</accession>
<proteinExistence type="predicted"/>
<dbReference type="Gene3D" id="2.60.120.10">
    <property type="entry name" value="Jelly Rolls"/>
    <property type="match status" value="3"/>
</dbReference>
<feature type="compositionally biased region" description="Basic and acidic residues" evidence="1">
    <location>
        <begin position="1368"/>
        <end position="1389"/>
    </location>
</feature>
<dbReference type="Proteomes" id="UP000828390">
    <property type="component" value="Unassembled WGS sequence"/>
</dbReference>
<feature type="compositionally biased region" description="Basic and acidic residues" evidence="1">
    <location>
        <begin position="495"/>
        <end position="510"/>
    </location>
</feature>
<dbReference type="SUPFAM" id="SSF51206">
    <property type="entry name" value="cAMP-binding domain-like"/>
    <property type="match status" value="4"/>
</dbReference>
<protein>
    <recommendedName>
        <fullName evidence="2">Cyclic nucleotide-binding domain-containing protein</fullName>
    </recommendedName>
</protein>
<dbReference type="InterPro" id="IPR000595">
    <property type="entry name" value="cNMP-bd_dom"/>
</dbReference>
<feature type="region of interest" description="Disordered" evidence="1">
    <location>
        <begin position="488"/>
        <end position="519"/>
    </location>
</feature>
<reference evidence="3" key="2">
    <citation type="submission" date="2020-11" db="EMBL/GenBank/DDBJ databases">
        <authorList>
            <person name="McCartney M.A."/>
            <person name="Auch B."/>
            <person name="Kono T."/>
            <person name="Mallez S."/>
            <person name="Becker A."/>
            <person name="Gohl D.M."/>
            <person name="Silverstein K.A.T."/>
            <person name="Koren S."/>
            <person name="Bechman K.B."/>
            <person name="Herman A."/>
            <person name="Abrahante J.E."/>
            <person name="Garbe J."/>
        </authorList>
    </citation>
    <scope>NUCLEOTIDE SEQUENCE</scope>
    <source>
        <strain evidence="3">Duluth1</strain>
        <tissue evidence="3">Whole animal</tissue>
    </source>
</reference>
<reference evidence="3" key="1">
    <citation type="journal article" date="2019" name="bioRxiv">
        <title>The Genome of the Zebra Mussel, Dreissena polymorpha: A Resource for Invasive Species Research.</title>
        <authorList>
            <person name="McCartney M.A."/>
            <person name="Auch B."/>
            <person name="Kono T."/>
            <person name="Mallez S."/>
            <person name="Zhang Y."/>
            <person name="Obille A."/>
            <person name="Becker A."/>
            <person name="Abrahante J.E."/>
            <person name="Garbe J."/>
            <person name="Badalamenti J.P."/>
            <person name="Herman A."/>
            <person name="Mangelson H."/>
            <person name="Liachko I."/>
            <person name="Sullivan S."/>
            <person name="Sone E.D."/>
            <person name="Koren S."/>
            <person name="Silverstein K.A.T."/>
            <person name="Beckman K.B."/>
            <person name="Gohl D.M."/>
        </authorList>
    </citation>
    <scope>NUCLEOTIDE SEQUENCE</scope>
    <source>
        <strain evidence="3">Duluth1</strain>
        <tissue evidence="3">Whole animal</tissue>
    </source>
</reference>
<organism evidence="3 4">
    <name type="scientific">Dreissena polymorpha</name>
    <name type="common">Zebra mussel</name>
    <name type="synonym">Mytilus polymorpha</name>
    <dbReference type="NCBI Taxonomy" id="45954"/>
    <lineage>
        <taxon>Eukaryota</taxon>
        <taxon>Metazoa</taxon>
        <taxon>Spiralia</taxon>
        <taxon>Lophotrochozoa</taxon>
        <taxon>Mollusca</taxon>
        <taxon>Bivalvia</taxon>
        <taxon>Autobranchia</taxon>
        <taxon>Heteroconchia</taxon>
        <taxon>Euheterodonta</taxon>
        <taxon>Imparidentia</taxon>
        <taxon>Neoheterodontei</taxon>
        <taxon>Myida</taxon>
        <taxon>Dreissenoidea</taxon>
        <taxon>Dreissenidae</taxon>
        <taxon>Dreissena</taxon>
    </lineage>
</organism>
<evidence type="ECO:0000313" key="4">
    <source>
        <dbReference type="Proteomes" id="UP000828390"/>
    </source>
</evidence>
<dbReference type="SMART" id="SM00100">
    <property type="entry name" value="cNMP"/>
    <property type="match status" value="2"/>
</dbReference>
<comment type="caution">
    <text evidence="3">The sequence shown here is derived from an EMBL/GenBank/DDBJ whole genome shotgun (WGS) entry which is preliminary data.</text>
</comment>
<dbReference type="InterPro" id="IPR018490">
    <property type="entry name" value="cNMP-bd_dom_sf"/>
</dbReference>
<feature type="region of interest" description="Disordered" evidence="1">
    <location>
        <begin position="1347"/>
        <end position="1421"/>
    </location>
</feature>
<evidence type="ECO:0000259" key="2">
    <source>
        <dbReference type="PROSITE" id="PS50042"/>
    </source>
</evidence>
<dbReference type="CDD" id="cd00038">
    <property type="entry name" value="CAP_ED"/>
    <property type="match status" value="2"/>
</dbReference>
<gene>
    <name evidence="3" type="ORF">DPMN_000489</name>
</gene>
<feature type="region of interest" description="Disordered" evidence="1">
    <location>
        <begin position="737"/>
        <end position="839"/>
    </location>
</feature>
<dbReference type="Pfam" id="PF00027">
    <property type="entry name" value="cNMP_binding"/>
    <property type="match status" value="2"/>
</dbReference>
<sequence length="1554" mass="178942">MDKLDRRVFQMKDLTLNNSATLNRRRGTISVTSGTRLKTAVGLVRPPDSFLRRSSLTKRNSLTAMPHRKSDAYEQRLLIPDYILSRRSSLATPKQKTQRSGSEPSPCFKVTSLYQPRLSLRRGSLQIRSQDRAGNALSSRRKSKIPMVTEEDDEHKKKTLLAKFKLAVRLTIFCSRNFKDHCLRINENNDELAPYIKRLHFHEEQNTDELLIDLSKFKANRQMRVPEIIKTILSKQQHERTEQELYQVVLALRNLKSLAEYPNRMQLKIAEVGLYEKYDSKRVIVRQNHPASAFYIILSGAVVVMVMEEDSKYARPVSHLYKGMTFGDLAIINGTKRQSTVICKETCEFLSISAQDYHKIFMAGGVKTLNDPDQEIFLKSLSCLADWPIHILSENPKKCQFLYFKNRDVIVRDSHFSDWLIIVKSGSVQVLKKLKRVEAFEWKKKKPVAQMTSKERRDVMLKRLEWRRFLPEMGVPMAETEEVEMLDNGRVAPFRHPEEEKQETPRRENSSSDTPRIPSLWPLKIDLSEMKSSSGPRLGHPGITAPAHRTFTEPERPADWKALVRKPKTPEIKSLVPPQRDRSASLAIEEEHELLGYQPHVRTIIEDIDAGIKLRDDSFIEEKDINPEFVHVQTLLKGQVFGLTDLIFGDQPSFSIISSGADCLLLDKNFYKDHASEKLLRDLRQELCPYPSEQELQDRLQISVDWQQYKKVTLLKSLEYVSSKRFMRNSLHGAKSQDAQLIKKAKDKQAQMASSPSLPRKSRESSFVNSRKGDTGSRPVSRDSGSTRSGVNASRRNSLIKRIALATTPTPSNQRRRSIVMSSPTGNDDDLYPRAGGGEEQARQVASRYSSKVSDFVDFYNEALRRRLIRELEKPTPAVVPESEMDGLADIAELSERWDRATTKVTAATKLASGGRENTARKLKKVSLRHISRQNKIKSLQEVQKMLRRVEVRKRFRKKARIIIFCIRCVKEHCFRFRENSELTPYLQTLNYIDYSADQVSDLLFDRSLFRAKRQMRISEETKKILSTEKSERTDTEIYTAQIALRNIRSFAELPVRMQKMIAQAGQYESYEGKRVISREGHPAAAFYFILSGAVVAMKKDPDRSMASVVEHYSKGDTFEEEPLLNETLRNVTVLTKEPCEFLSISAVDYKNIFMQGGVKTLNDPDQESFFKSLSFLHDWPISILSDHPKECRFHYFRRGAILADDTKKDPWLIVVKSGSLSVMKKLKKVCPFEWRKKSDIKPLTEKERRERKHAKEQWRRYVLPELRLPLRPRGDVEEIEERVDGKPKPFMHPVIKVHFEESQDRDRKQKYYYPNLWTFTRADKEEEEGRNATFSNINKKFLYTISKSGDGKSATPAAGQGRLKTKSAVEREAPATPQEHDTHIRPTSEKAQAPSRSESPVSLRSLLSPSGSEDTQKTTSSVFSERLKQIMAENYFESLSDLDLNPQFVQIKTLIKGDVWGLADLMLDKQPSFIIVSNGADCVQIKKSFYLQNCSEKLQRDLKQSLCPYPSDDNLQESLQISVDWNAHRKSELEHTMGQVHTDRFLKQYTVAR</sequence>
<feature type="compositionally biased region" description="Polar residues" evidence="1">
    <location>
        <begin position="783"/>
        <end position="797"/>
    </location>
</feature>
<dbReference type="InterPro" id="IPR014710">
    <property type="entry name" value="RmlC-like_jellyroll"/>
</dbReference>
<dbReference type="EMBL" id="JAIWYP010000001">
    <property type="protein sequence ID" value="KAH3876641.1"/>
    <property type="molecule type" value="Genomic_DNA"/>
</dbReference>
<name>A0A9D4MJP0_DREPO</name>
<feature type="compositionally biased region" description="Low complexity" evidence="1">
    <location>
        <begin position="1395"/>
        <end position="1414"/>
    </location>
</feature>
<feature type="domain" description="Cyclic nucleotide-binding" evidence="2">
    <location>
        <begin position="1050"/>
        <end position="1155"/>
    </location>
</feature>
<evidence type="ECO:0000256" key="1">
    <source>
        <dbReference type="SAM" id="MobiDB-lite"/>
    </source>
</evidence>
<keyword evidence="4" id="KW-1185">Reference proteome</keyword>
<dbReference type="PROSITE" id="PS50042">
    <property type="entry name" value="CNMP_BINDING_3"/>
    <property type="match status" value="2"/>
</dbReference>
<feature type="domain" description="Cyclic nucleotide-binding" evidence="2">
    <location>
        <begin position="257"/>
        <end position="362"/>
    </location>
</feature>